<protein>
    <submittedName>
        <fullName evidence="3">Uncharacterized protein</fullName>
    </submittedName>
</protein>
<gene>
    <name evidence="3" type="ORF">METEAL_36450</name>
</gene>
<dbReference type="RefSeq" id="WP_316413147.1">
    <property type="nucleotide sequence ID" value="NZ_AP027080.1"/>
</dbReference>
<feature type="region of interest" description="Disordered" evidence="1">
    <location>
        <begin position="1"/>
        <end position="35"/>
    </location>
</feature>
<evidence type="ECO:0000313" key="4">
    <source>
        <dbReference type="Proteomes" id="UP001238179"/>
    </source>
</evidence>
<dbReference type="AlphaFoldDB" id="A0AA48GK21"/>
<accession>A0AA48GK21</accession>
<reference evidence="4" key="1">
    <citation type="journal article" date="2023" name="Int. J. Syst. Evol. Microbiol.">
        <title>Mesoterricola silvestris gen. nov., sp. nov., Mesoterricola sediminis sp. nov., Geothrix oryzae sp. nov., Geothrix edaphica sp. nov., Geothrix rubra sp. nov., and Geothrix limicola sp. nov., six novel members of Acidobacteriota isolated from soils.</title>
        <authorList>
            <person name="Itoh H."/>
            <person name="Sugisawa Y."/>
            <person name="Mise K."/>
            <person name="Xu Z."/>
            <person name="Kuniyasu M."/>
            <person name="Ushijima N."/>
            <person name="Kawano K."/>
            <person name="Kobayashi E."/>
            <person name="Shiratori Y."/>
            <person name="Masuda Y."/>
            <person name="Senoo K."/>
        </authorList>
    </citation>
    <scope>NUCLEOTIDE SEQUENCE [LARGE SCALE GENOMIC DNA]</scope>
    <source>
        <strain evidence="4">W79</strain>
    </source>
</reference>
<organism evidence="3 4">
    <name type="scientific">Mesoterricola silvestris</name>
    <dbReference type="NCBI Taxonomy" id="2927979"/>
    <lineage>
        <taxon>Bacteria</taxon>
        <taxon>Pseudomonadati</taxon>
        <taxon>Acidobacteriota</taxon>
        <taxon>Holophagae</taxon>
        <taxon>Holophagales</taxon>
        <taxon>Holophagaceae</taxon>
        <taxon>Mesoterricola</taxon>
    </lineage>
</organism>
<keyword evidence="2" id="KW-0812">Transmembrane</keyword>
<evidence type="ECO:0000256" key="1">
    <source>
        <dbReference type="SAM" id="MobiDB-lite"/>
    </source>
</evidence>
<evidence type="ECO:0000256" key="2">
    <source>
        <dbReference type="SAM" id="Phobius"/>
    </source>
</evidence>
<keyword evidence="2" id="KW-1133">Transmembrane helix</keyword>
<sequence>MPPVPTHNLPKSKIPPWERRRGPQSWKWNGERRGDPRLPRLERALEARPGRLLVFAFAGMLIGAGILFLTVH</sequence>
<keyword evidence="2" id="KW-0472">Membrane</keyword>
<proteinExistence type="predicted"/>
<keyword evidence="4" id="KW-1185">Reference proteome</keyword>
<dbReference type="Proteomes" id="UP001238179">
    <property type="component" value="Chromosome"/>
</dbReference>
<dbReference type="KEGG" id="msil:METEAL_36450"/>
<name>A0AA48GK21_9BACT</name>
<feature type="transmembrane region" description="Helical" evidence="2">
    <location>
        <begin position="52"/>
        <end position="71"/>
    </location>
</feature>
<evidence type="ECO:0000313" key="3">
    <source>
        <dbReference type="EMBL" id="BDU74471.1"/>
    </source>
</evidence>
<dbReference type="EMBL" id="AP027080">
    <property type="protein sequence ID" value="BDU74471.1"/>
    <property type="molecule type" value="Genomic_DNA"/>
</dbReference>